<keyword evidence="2" id="KW-1185">Reference proteome</keyword>
<name>A0ABZ0GS82_9GAMM</name>
<proteinExistence type="predicted"/>
<dbReference type="RefSeq" id="WP_348397329.1">
    <property type="nucleotide sequence ID" value="NZ_CP136600.1"/>
</dbReference>
<evidence type="ECO:0000313" key="2">
    <source>
        <dbReference type="Proteomes" id="UP001301442"/>
    </source>
</evidence>
<evidence type="ECO:0000313" key="1">
    <source>
        <dbReference type="EMBL" id="WOH38560.1"/>
    </source>
</evidence>
<accession>A0ABZ0GS82</accession>
<protein>
    <submittedName>
        <fullName evidence="1">Uncharacterized protein</fullName>
    </submittedName>
</protein>
<reference evidence="1 2" key="1">
    <citation type="submission" date="2023-09" db="EMBL/GenBank/DDBJ databases">
        <authorList>
            <person name="Qi X."/>
        </authorList>
    </citation>
    <scope>NUCLEOTIDE SEQUENCE [LARGE SCALE GENOMIC DNA]</scope>
    <source>
        <strain evidence="1 2">S1-1</strain>
    </source>
</reference>
<sequence>MNKEIFILKLNAINIVERFKELCSSFNDRKNSLSGNHHDTYKKYLEKYGYTIESDRRESFFRFNTKITDEYSLGMQFVLKDGIVETVLGLRVNDVVIKPSGRIDFMPMKMGFNFDKKIYKLPSYKSFEELESILNITFGIFEDLKKEIVELSPPINLTRQIKRDC</sequence>
<organism evidence="1 2">
    <name type="scientific">Thalassotalea fonticola</name>
    <dbReference type="NCBI Taxonomy" id="3065649"/>
    <lineage>
        <taxon>Bacteria</taxon>
        <taxon>Pseudomonadati</taxon>
        <taxon>Pseudomonadota</taxon>
        <taxon>Gammaproteobacteria</taxon>
        <taxon>Alteromonadales</taxon>
        <taxon>Colwelliaceae</taxon>
        <taxon>Thalassotalea</taxon>
    </lineage>
</organism>
<dbReference type="EMBL" id="CP136600">
    <property type="protein sequence ID" value="WOH38560.1"/>
    <property type="molecule type" value="Genomic_DNA"/>
</dbReference>
<dbReference type="Proteomes" id="UP001301442">
    <property type="component" value="Chromosome"/>
</dbReference>
<gene>
    <name evidence="1" type="ORF">RI844_04915</name>
</gene>